<sequence length="37" mass="4200">MINFLLTRGALKDVNGLNNLFFLISLLINIQCYTLLS</sequence>
<dbReference type="Proteomes" id="UP000198916">
    <property type="component" value="Unassembled WGS sequence"/>
</dbReference>
<organism evidence="1 2">
    <name type="scientific">Parapedobacter koreensis</name>
    <dbReference type="NCBI Taxonomy" id="332977"/>
    <lineage>
        <taxon>Bacteria</taxon>
        <taxon>Pseudomonadati</taxon>
        <taxon>Bacteroidota</taxon>
        <taxon>Sphingobacteriia</taxon>
        <taxon>Sphingobacteriales</taxon>
        <taxon>Sphingobacteriaceae</taxon>
        <taxon>Parapedobacter</taxon>
    </lineage>
</organism>
<accession>A0A1H7FRB2</accession>
<proteinExistence type="predicted"/>
<name>A0A1H7FRB2_9SPHI</name>
<evidence type="ECO:0000313" key="1">
    <source>
        <dbReference type="EMBL" id="SEK27727.1"/>
    </source>
</evidence>
<evidence type="ECO:0000313" key="2">
    <source>
        <dbReference type="Proteomes" id="UP000198916"/>
    </source>
</evidence>
<keyword evidence="2" id="KW-1185">Reference proteome</keyword>
<gene>
    <name evidence="1" type="ORF">SAMN05421740_101419</name>
</gene>
<protein>
    <submittedName>
        <fullName evidence="1">Uncharacterized protein</fullName>
    </submittedName>
</protein>
<reference evidence="2" key="1">
    <citation type="submission" date="2016-10" db="EMBL/GenBank/DDBJ databases">
        <authorList>
            <person name="Varghese N."/>
            <person name="Submissions S."/>
        </authorList>
    </citation>
    <scope>NUCLEOTIDE SEQUENCE [LARGE SCALE GENOMIC DNA]</scope>
    <source>
        <strain evidence="2">Jip14</strain>
    </source>
</reference>
<dbReference type="AlphaFoldDB" id="A0A1H7FRB2"/>
<dbReference type="EMBL" id="FNZR01000001">
    <property type="protein sequence ID" value="SEK27727.1"/>
    <property type="molecule type" value="Genomic_DNA"/>
</dbReference>